<dbReference type="AlphaFoldDB" id="A0A1H6B6M8"/>
<evidence type="ECO:0000259" key="3">
    <source>
        <dbReference type="Pfam" id="PF23666"/>
    </source>
</evidence>
<reference evidence="4 5" key="1">
    <citation type="submission" date="2016-10" db="EMBL/GenBank/DDBJ databases">
        <authorList>
            <person name="de Groot N.N."/>
        </authorList>
    </citation>
    <scope>NUCLEOTIDE SEQUENCE [LARGE SCALE GENOMIC DNA]</scope>
    <source>
        <strain evidence="4 5">DSM 22489</strain>
    </source>
</reference>
<dbReference type="Proteomes" id="UP000236728">
    <property type="component" value="Unassembled WGS sequence"/>
</dbReference>
<dbReference type="EMBL" id="FNVA01000006">
    <property type="protein sequence ID" value="SEG56513.1"/>
    <property type="molecule type" value="Genomic_DNA"/>
</dbReference>
<feature type="region of interest" description="Disordered" evidence="1">
    <location>
        <begin position="626"/>
        <end position="646"/>
    </location>
</feature>
<feature type="domain" description="Tip attachment protein J" evidence="2">
    <location>
        <begin position="335"/>
        <end position="517"/>
    </location>
</feature>
<dbReference type="OrthoDB" id="6021410at2"/>
<dbReference type="InterPro" id="IPR032876">
    <property type="entry name" value="J_dom"/>
</dbReference>
<evidence type="ECO:0000259" key="2">
    <source>
        <dbReference type="Pfam" id="PF13550"/>
    </source>
</evidence>
<dbReference type="Pfam" id="PF13550">
    <property type="entry name" value="Phage-tail_3"/>
    <property type="match status" value="1"/>
</dbReference>
<gene>
    <name evidence="4" type="ORF">SAMN05421819_3576</name>
</gene>
<evidence type="ECO:0000313" key="4">
    <source>
        <dbReference type="EMBL" id="SEG56513.1"/>
    </source>
</evidence>
<feature type="domain" description="Rcc01698-like C-terminal" evidence="3">
    <location>
        <begin position="614"/>
        <end position="706"/>
    </location>
</feature>
<proteinExistence type="predicted"/>
<dbReference type="Pfam" id="PF23666">
    <property type="entry name" value="Rcc01698_C"/>
    <property type="match status" value="1"/>
</dbReference>
<evidence type="ECO:0000313" key="5">
    <source>
        <dbReference type="Proteomes" id="UP000236728"/>
    </source>
</evidence>
<organism evidence="4 5">
    <name type="scientific">Bryocella elongata</name>
    <dbReference type="NCBI Taxonomy" id="863522"/>
    <lineage>
        <taxon>Bacteria</taxon>
        <taxon>Pseudomonadati</taxon>
        <taxon>Acidobacteriota</taxon>
        <taxon>Terriglobia</taxon>
        <taxon>Terriglobales</taxon>
        <taxon>Acidobacteriaceae</taxon>
        <taxon>Bryocella</taxon>
    </lineage>
</organism>
<protein>
    <submittedName>
        <fullName evidence="4">Putative phage tail protein</fullName>
    </submittedName>
</protein>
<dbReference type="InterPro" id="IPR056490">
    <property type="entry name" value="Rcc01698_C"/>
</dbReference>
<name>A0A1H6B6M8_9BACT</name>
<dbReference type="RefSeq" id="WP_103934425.1">
    <property type="nucleotide sequence ID" value="NZ_FNVA01000006.1"/>
</dbReference>
<keyword evidence="5" id="KW-1185">Reference proteome</keyword>
<accession>A0A1H6B6M8</accession>
<feature type="compositionally biased region" description="Low complexity" evidence="1">
    <location>
        <begin position="635"/>
        <end position="646"/>
    </location>
</feature>
<sequence>MAFLGLGSRSQQPNRLGTIQVGTSEYGVAIPIGWGRFKAPIKLLDFADFSSQEVTQGGKGGGGNFDYEYYAAVDALICHGPIDTFGDVYDGGGASSLVGATEEFTIPSGGGTYQVTNGGYGDDAFYYDEGVTYAKDYSLTANDFGSDGSVTVTGNQPAPMAYTGGSPSALQYTHSNTGLYTFAAADEGKTVSITYAYTTADLSNINTGPGTNSPLSPLQRYAITAILGSDAGTPWGYMVSKYPTRALAYAGIARLVCSSMDLGTGATVPSLSVEVINGRGKAFGSGVADCDPAVVIADFLTDAKAGCNWPYLGDLTVLSNFYVANNLFVSPFLDSARKALSFLQEICDLTNAAPVWSGSQLKIIPYGDTSATANGRTFTPPTQPVYEIDESEFLCEPGKNALEIPDTDLADNYNRVTWQFSAANDNYNTQIIHEQDEASILTNTLLPMKTVNAEMYRVQLYAAIAMNMMLRRQSVALRKYQFKLPWYYQLLEPMDIIVANLTTGNLGATPMRIVSVEEDEDDELAIIAEDFLYGVAGGVQYPKGATGGNQPGAHDLPGATQLLAAFQPNTRLTGGSDQLWLALTGGTSWGGCRVWLSKDGNSYAEIAKQYGSSRAGVLTNALAAGSDPDTTNTASISTSGTLSSGSQADADAFATLALIGSELISYETATLTGSTATTNNYDLGTYLRRGIFAGNSQAHSAGEVFVRLDDAITKYSVDPVLQGQVIYLKFTSWNLYGNEEQDLANVQAYPINLGASASTATNVTVRSFANSGGTTATVAVYKSGGALTDGGTGTLANGASVTLPAQSWATEALGTWYGINFNPATSAYVIYTDRNAWLADQLTMLAIGSTTTPASGATALLPDDYDDVGSQPTTNPQGAWLSGQTAGISGSAFTAPLYDVDGGSESNASINYYGWAGTTTAAKTLSLTAAFTAVGGAGYMPITYTLDGSTWSTLVAQTSTTASASYSASVPSGTDLSNVVVSISAFSATPAAGHTSSARITVSNLQIA</sequence>
<evidence type="ECO:0000256" key="1">
    <source>
        <dbReference type="SAM" id="MobiDB-lite"/>
    </source>
</evidence>